<dbReference type="RefSeq" id="WP_341627989.1">
    <property type="nucleotide sequence ID" value="NZ_JBAKBA010000020.1"/>
</dbReference>
<dbReference type="Gene3D" id="1.10.760.10">
    <property type="entry name" value="Cytochrome c-like domain"/>
    <property type="match status" value="1"/>
</dbReference>
<dbReference type="EMBL" id="JBAKBA010000020">
    <property type="protein sequence ID" value="MEL0659434.1"/>
    <property type="molecule type" value="Genomic_DNA"/>
</dbReference>
<evidence type="ECO:0000313" key="2">
    <source>
        <dbReference type="Proteomes" id="UP001366060"/>
    </source>
</evidence>
<dbReference type="InterPro" id="IPR036909">
    <property type="entry name" value="Cyt_c-like_dom_sf"/>
</dbReference>
<organism evidence="1 2">
    <name type="scientific">Psychromonas arctica</name>
    <dbReference type="NCBI Taxonomy" id="168275"/>
    <lineage>
        <taxon>Bacteria</taxon>
        <taxon>Pseudomonadati</taxon>
        <taxon>Pseudomonadota</taxon>
        <taxon>Gammaproteobacteria</taxon>
        <taxon>Alteromonadales</taxon>
        <taxon>Psychromonadaceae</taxon>
        <taxon>Psychromonas</taxon>
    </lineage>
</organism>
<dbReference type="Pfam" id="PF06537">
    <property type="entry name" value="DHOR"/>
    <property type="match status" value="2"/>
</dbReference>
<dbReference type="InterPro" id="IPR010538">
    <property type="entry name" value="DHOR"/>
</dbReference>
<accession>A0ABU9HC25</accession>
<gene>
    <name evidence="1" type="ORF">V6255_09825</name>
</gene>
<dbReference type="Proteomes" id="UP001366060">
    <property type="component" value="Unassembled WGS sequence"/>
</dbReference>
<name>A0ABU9HC25_9GAMM</name>
<dbReference type="PANTHER" id="PTHR30600:SF4">
    <property type="entry name" value="CYTOCHROME C DOMAIN-CONTAINING PROTEIN"/>
    <property type="match status" value="1"/>
</dbReference>
<dbReference type="SUPFAM" id="SSF46626">
    <property type="entry name" value="Cytochrome c"/>
    <property type="match status" value="1"/>
</dbReference>
<dbReference type="InterPro" id="IPR051395">
    <property type="entry name" value="Cytochrome_c_Peroxidase/MauG"/>
</dbReference>
<proteinExistence type="predicted"/>
<protein>
    <submittedName>
        <fullName evidence="1">Di-heme oxidoredictase family protein</fullName>
    </submittedName>
</protein>
<reference evidence="1 2" key="1">
    <citation type="submission" date="2024-02" db="EMBL/GenBank/DDBJ databases">
        <title>Bacteria isolated from the canopy kelp, Nereocystis luetkeana.</title>
        <authorList>
            <person name="Pfister C.A."/>
            <person name="Younker I.T."/>
            <person name="Light S.H."/>
        </authorList>
    </citation>
    <scope>NUCLEOTIDE SEQUENCE [LARGE SCALE GENOMIC DNA]</scope>
    <source>
        <strain evidence="1 2">TI.2.07</strain>
    </source>
</reference>
<sequence>MKINSNKAVKNTLKGIFLFLASSHFVHSETNVSANNTTSKTASNNNVDEFTNAAGSKPFSHQIKMNDTEFDQYILGRSFFTIPWVEAPSATTARDGLGPHFSSNTCVSCHVNNGSAPTISDENQPLRSLVFKLTQPNKHTSRWLVNNLDTPMHDSVPDPVYGAQVSIRGNGKVKPEAQTRLKTESHSFTYPDGQSLTLTTFIPYLDKLAYGPLAKDTVIALRQPPTLAGLRLIEQVSNEQILAWEDPLDANKDGISGRANWLNAPDQAEKVLGRMNWKASAPNIVGQTANAAAHDLGLTNPFFPEELCQPAQADCLAAPRGDQTRLGSLDLPMLRLQAIASFIRDHKAPQSVVLDTTARQGKALFEAVGCGGCHRSTLTTTKGVEFHPYSDLLLHDMGEALQDGRPEFLATEREFRTAPLWGVGARVRAQHRFLHDARAKTPEEAILWHGGEAEIAKSKFIKLDQTERLALLHFLEQL</sequence>
<comment type="caution">
    <text evidence="1">The sequence shown here is derived from an EMBL/GenBank/DDBJ whole genome shotgun (WGS) entry which is preliminary data.</text>
</comment>
<keyword evidence="2" id="KW-1185">Reference proteome</keyword>
<evidence type="ECO:0000313" key="1">
    <source>
        <dbReference type="EMBL" id="MEL0659434.1"/>
    </source>
</evidence>
<dbReference type="PANTHER" id="PTHR30600">
    <property type="entry name" value="CYTOCHROME C PEROXIDASE-RELATED"/>
    <property type="match status" value="1"/>
</dbReference>